<organism evidence="2 3">
    <name type="scientific">Pinctada imbricata</name>
    <name type="common">Atlantic pearl-oyster</name>
    <name type="synonym">Pinctada martensii</name>
    <dbReference type="NCBI Taxonomy" id="66713"/>
    <lineage>
        <taxon>Eukaryota</taxon>
        <taxon>Metazoa</taxon>
        <taxon>Spiralia</taxon>
        <taxon>Lophotrochozoa</taxon>
        <taxon>Mollusca</taxon>
        <taxon>Bivalvia</taxon>
        <taxon>Autobranchia</taxon>
        <taxon>Pteriomorphia</taxon>
        <taxon>Pterioida</taxon>
        <taxon>Pterioidea</taxon>
        <taxon>Pteriidae</taxon>
        <taxon>Pinctada</taxon>
    </lineage>
</organism>
<name>A0AA89BY81_PINIB</name>
<comment type="caution">
    <text evidence="2">The sequence shown here is derived from an EMBL/GenBank/DDBJ whole genome shotgun (WGS) entry which is preliminary data.</text>
</comment>
<feature type="compositionally biased region" description="Basic and acidic residues" evidence="1">
    <location>
        <begin position="143"/>
        <end position="152"/>
    </location>
</feature>
<evidence type="ECO:0000313" key="3">
    <source>
        <dbReference type="Proteomes" id="UP001186944"/>
    </source>
</evidence>
<dbReference type="Proteomes" id="UP001186944">
    <property type="component" value="Unassembled WGS sequence"/>
</dbReference>
<protein>
    <submittedName>
        <fullName evidence="2">Uncharacterized protein</fullName>
    </submittedName>
</protein>
<feature type="region of interest" description="Disordered" evidence="1">
    <location>
        <begin position="132"/>
        <end position="152"/>
    </location>
</feature>
<evidence type="ECO:0000256" key="1">
    <source>
        <dbReference type="SAM" id="MobiDB-lite"/>
    </source>
</evidence>
<proteinExistence type="predicted"/>
<feature type="region of interest" description="Disordered" evidence="1">
    <location>
        <begin position="210"/>
        <end position="232"/>
    </location>
</feature>
<sequence>MSVKIEKKSPKKTHRAVSEYGRSRDNSKQPIIGFDNLPLGVTYDHRGYPSVQGRFQRIPTKLIRIATVTLSARTKPAPRAPMTSLYYEEPKKPQKVIGWDDANNARPPLRIDMEGPGPCTYSPVNKPLNETNAPSWSFGIKTQPDKDGGARKSWEKSWFQTPHLYQQKTDFFSDTSWPTPNTYSQRPLLGPRQITYSEAPSFTIGKRKNFEMAKPGANKQPSPNDYERDSADKVIMPKGPSYSHQFRREGTVLWSFSEKTPGPAAYSPSYSYSKNAKPSFTIRNLRREKSHVLGPFSTF</sequence>
<dbReference type="AlphaFoldDB" id="A0AA89BY81"/>
<evidence type="ECO:0000313" key="2">
    <source>
        <dbReference type="EMBL" id="KAK3087104.1"/>
    </source>
</evidence>
<gene>
    <name evidence="2" type="ORF">FSP39_001775</name>
</gene>
<dbReference type="InterPro" id="IPR010736">
    <property type="entry name" value="SHIPPO-rpt"/>
</dbReference>
<dbReference type="EMBL" id="VSWD01000011">
    <property type="protein sequence ID" value="KAK3087104.1"/>
    <property type="molecule type" value="Genomic_DNA"/>
</dbReference>
<dbReference type="Pfam" id="PF07004">
    <property type="entry name" value="SHIPPO-rpt"/>
    <property type="match status" value="2"/>
</dbReference>
<feature type="region of interest" description="Disordered" evidence="1">
    <location>
        <begin position="1"/>
        <end position="31"/>
    </location>
</feature>
<reference evidence="2" key="1">
    <citation type="submission" date="2019-08" db="EMBL/GenBank/DDBJ databases">
        <title>The improved chromosome-level genome for the pearl oyster Pinctada fucata martensii using PacBio sequencing and Hi-C.</title>
        <authorList>
            <person name="Zheng Z."/>
        </authorList>
    </citation>
    <scope>NUCLEOTIDE SEQUENCE</scope>
    <source>
        <strain evidence="2">ZZ-2019</strain>
        <tissue evidence="2">Adductor muscle</tissue>
    </source>
</reference>
<keyword evidence="3" id="KW-1185">Reference proteome</keyword>
<accession>A0AA89BY81</accession>